<dbReference type="RefSeq" id="WP_290320351.1">
    <property type="nucleotide sequence ID" value="NZ_JAUFPN010000205.1"/>
</dbReference>
<keyword evidence="2" id="KW-1185">Reference proteome</keyword>
<dbReference type="Proteomes" id="UP001529369">
    <property type="component" value="Unassembled WGS sequence"/>
</dbReference>
<reference evidence="2" key="1">
    <citation type="journal article" date="2019" name="Int. J. Syst. Evol. Microbiol.">
        <title>The Global Catalogue of Microorganisms (GCM) 10K type strain sequencing project: providing services to taxonomists for standard genome sequencing and annotation.</title>
        <authorList>
            <consortium name="The Broad Institute Genomics Platform"/>
            <consortium name="The Broad Institute Genome Sequencing Center for Infectious Disease"/>
            <person name="Wu L."/>
            <person name="Ma J."/>
        </authorList>
    </citation>
    <scope>NUCLEOTIDE SEQUENCE [LARGE SCALE GENOMIC DNA]</scope>
    <source>
        <strain evidence="2">CECT 7131</strain>
    </source>
</reference>
<accession>A0ABT8AEW2</accession>
<protein>
    <recommendedName>
        <fullName evidence="3">TipAS antibiotic-recognition domain-containing protein</fullName>
    </recommendedName>
</protein>
<gene>
    <name evidence="1" type="ORF">QWZ14_28040</name>
</gene>
<organism evidence="1 2">
    <name type="scientific">Paeniroseomonas aquatica</name>
    <dbReference type="NCBI Taxonomy" id="373043"/>
    <lineage>
        <taxon>Bacteria</taxon>
        <taxon>Pseudomonadati</taxon>
        <taxon>Pseudomonadota</taxon>
        <taxon>Alphaproteobacteria</taxon>
        <taxon>Acetobacterales</taxon>
        <taxon>Acetobacteraceae</taxon>
        <taxon>Paeniroseomonas</taxon>
    </lineage>
</organism>
<evidence type="ECO:0000313" key="2">
    <source>
        <dbReference type="Proteomes" id="UP001529369"/>
    </source>
</evidence>
<evidence type="ECO:0000313" key="1">
    <source>
        <dbReference type="EMBL" id="MDN3568248.1"/>
    </source>
</evidence>
<evidence type="ECO:0008006" key="3">
    <source>
        <dbReference type="Google" id="ProtNLM"/>
    </source>
</evidence>
<proteinExistence type="predicted"/>
<name>A0ABT8AEW2_9PROT</name>
<sequence>MTRHAVRCGDYADFGDAEEEWTVEGFPSPEAAAEYARRFVRAQIEDLRAEAGTAEELRAMYFRFGEYAFAAGLDHAAWVAHCIATPAGRKAEVDYAAAEPRGRA</sequence>
<comment type="caution">
    <text evidence="1">The sequence shown here is derived from an EMBL/GenBank/DDBJ whole genome shotgun (WGS) entry which is preliminary data.</text>
</comment>
<dbReference type="EMBL" id="JAUFPN010000205">
    <property type="protein sequence ID" value="MDN3568248.1"/>
    <property type="molecule type" value="Genomic_DNA"/>
</dbReference>